<dbReference type="SMART" id="SM00448">
    <property type="entry name" value="REC"/>
    <property type="match status" value="1"/>
</dbReference>
<keyword evidence="1" id="KW-0597">Phosphoprotein</keyword>
<feature type="modified residue" description="4-aspartylphosphate" evidence="1">
    <location>
        <position position="54"/>
    </location>
</feature>
<keyword evidence="6" id="KW-1185">Reference proteome</keyword>
<evidence type="ECO:0000256" key="2">
    <source>
        <dbReference type="SAM" id="Coils"/>
    </source>
</evidence>
<dbReference type="KEGG" id="run:DR864_03845"/>
<dbReference type="PROSITE" id="PS50110">
    <property type="entry name" value="RESPONSE_REGULATORY"/>
    <property type="match status" value="1"/>
</dbReference>
<dbReference type="OrthoDB" id="1646880at2"/>
<dbReference type="Gene3D" id="3.40.50.2300">
    <property type="match status" value="1"/>
</dbReference>
<evidence type="ECO:0000259" key="3">
    <source>
        <dbReference type="PROSITE" id="PS50110"/>
    </source>
</evidence>
<dbReference type="Gene3D" id="2.40.50.1020">
    <property type="entry name" value="LytTr DNA-binding domain"/>
    <property type="match status" value="1"/>
</dbReference>
<sequence>MRAIIIDDEPDAVELLSIRLNQKCPQVEIVATCISSIKGVAAIIEHRPDVVFLDIEMPQMNGFQVLEAVEAIPFALIFVTAYGKFALKAFRYSALDYLLKPIDSNELMQAIHKIEKQKQTSKEQVSHLKSQFSNTTKTFPDKIALPYQNGVAFVNLSEIVYCESDDNYTKFYISEGQFYLVTKSLKEVQELLEERGFLRVHRQFLINLNHIKKFVKGEGAYVIMTNGVSIPVSRLNKDRLAEYFGWL</sequence>
<dbReference type="InterPro" id="IPR011006">
    <property type="entry name" value="CheY-like_superfamily"/>
</dbReference>
<dbReference type="PROSITE" id="PS50930">
    <property type="entry name" value="HTH_LYTTR"/>
    <property type="match status" value="1"/>
</dbReference>
<dbReference type="Pfam" id="PF00072">
    <property type="entry name" value="Response_reg"/>
    <property type="match status" value="1"/>
</dbReference>
<protein>
    <submittedName>
        <fullName evidence="5">DNA-binding response regulator</fullName>
    </submittedName>
</protein>
<dbReference type="PANTHER" id="PTHR37299:SF1">
    <property type="entry name" value="STAGE 0 SPORULATION PROTEIN A HOMOLOG"/>
    <property type="match status" value="1"/>
</dbReference>
<feature type="domain" description="HTH LytTR-type" evidence="4">
    <location>
        <begin position="143"/>
        <end position="242"/>
    </location>
</feature>
<dbReference type="RefSeq" id="WP_114065711.1">
    <property type="nucleotide sequence ID" value="NZ_CP030850.1"/>
</dbReference>
<organism evidence="5 6">
    <name type="scientific">Runella rosea</name>
    <dbReference type="NCBI Taxonomy" id="2259595"/>
    <lineage>
        <taxon>Bacteria</taxon>
        <taxon>Pseudomonadati</taxon>
        <taxon>Bacteroidota</taxon>
        <taxon>Cytophagia</taxon>
        <taxon>Cytophagales</taxon>
        <taxon>Spirosomataceae</taxon>
        <taxon>Runella</taxon>
    </lineage>
</organism>
<dbReference type="Proteomes" id="UP000251993">
    <property type="component" value="Chromosome"/>
</dbReference>
<dbReference type="Pfam" id="PF04397">
    <property type="entry name" value="LytTR"/>
    <property type="match status" value="1"/>
</dbReference>
<feature type="domain" description="Response regulatory" evidence="3">
    <location>
        <begin position="2"/>
        <end position="115"/>
    </location>
</feature>
<dbReference type="InterPro" id="IPR001789">
    <property type="entry name" value="Sig_transdc_resp-reg_receiver"/>
</dbReference>
<dbReference type="EMBL" id="CP030850">
    <property type="protein sequence ID" value="AXE16924.1"/>
    <property type="molecule type" value="Genomic_DNA"/>
</dbReference>
<dbReference type="SUPFAM" id="SSF52172">
    <property type="entry name" value="CheY-like"/>
    <property type="match status" value="1"/>
</dbReference>
<dbReference type="InterPro" id="IPR046947">
    <property type="entry name" value="LytR-like"/>
</dbReference>
<dbReference type="PANTHER" id="PTHR37299">
    <property type="entry name" value="TRANSCRIPTIONAL REGULATOR-RELATED"/>
    <property type="match status" value="1"/>
</dbReference>
<feature type="coiled-coil region" evidence="2">
    <location>
        <begin position="104"/>
        <end position="131"/>
    </location>
</feature>
<proteinExistence type="predicted"/>
<evidence type="ECO:0000313" key="5">
    <source>
        <dbReference type="EMBL" id="AXE16924.1"/>
    </source>
</evidence>
<gene>
    <name evidence="5" type="ORF">DR864_03845</name>
</gene>
<evidence type="ECO:0000256" key="1">
    <source>
        <dbReference type="PROSITE-ProRule" id="PRU00169"/>
    </source>
</evidence>
<keyword evidence="5" id="KW-0238">DNA-binding</keyword>
<name>A0A344TE53_9BACT</name>
<evidence type="ECO:0000313" key="6">
    <source>
        <dbReference type="Proteomes" id="UP000251993"/>
    </source>
</evidence>
<dbReference type="InterPro" id="IPR007492">
    <property type="entry name" value="LytTR_DNA-bd_dom"/>
</dbReference>
<dbReference type="GO" id="GO:0000156">
    <property type="term" value="F:phosphorelay response regulator activity"/>
    <property type="evidence" value="ECO:0007669"/>
    <property type="project" value="InterPro"/>
</dbReference>
<reference evidence="5 6" key="1">
    <citation type="submission" date="2018-07" db="EMBL/GenBank/DDBJ databases">
        <title>Genome sequencing of Runella.</title>
        <authorList>
            <person name="Baek M.-G."/>
            <person name="Yi H."/>
        </authorList>
    </citation>
    <scope>NUCLEOTIDE SEQUENCE [LARGE SCALE GENOMIC DNA]</scope>
    <source>
        <strain evidence="5 6">HYN0085</strain>
    </source>
</reference>
<dbReference type="SMART" id="SM00850">
    <property type="entry name" value="LytTR"/>
    <property type="match status" value="1"/>
</dbReference>
<dbReference type="AlphaFoldDB" id="A0A344TE53"/>
<dbReference type="GO" id="GO:0003677">
    <property type="term" value="F:DNA binding"/>
    <property type="evidence" value="ECO:0007669"/>
    <property type="project" value="UniProtKB-KW"/>
</dbReference>
<keyword evidence="2" id="KW-0175">Coiled coil</keyword>
<evidence type="ECO:0000259" key="4">
    <source>
        <dbReference type="PROSITE" id="PS50930"/>
    </source>
</evidence>
<accession>A0A344TE53</accession>